<dbReference type="EMBL" id="BSQG01000011">
    <property type="protein sequence ID" value="GLU50021.1"/>
    <property type="molecule type" value="Genomic_DNA"/>
</dbReference>
<dbReference type="Gene3D" id="3.40.630.30">
    <property type="match status" value="1"/>
</dbReference>
<reference evidence="1" key="1">
    <citation type="submission" date="2023-02" db="EMBL/GenBank/DDBJ databases">
        <title>Nocardiopsis ansamitocini NBRC 112285.</title>
        <authorList>
            <person name="Ichikawa N."/>
            <person name="Sato H."/>
            <person name="Tonouchi N."/>
        </authorList>
    </citation>
    <scope>NUCLEOTIDE SEQUENCE</scope>
    <source>
        <strain evidence="1">NBRC 112285</strain>
    </source>
</reference>
<dbReference type="AlphaFoldDB" id="A0A9W6PAB9"/>
<proteinExistence type="predicted"/>
<organism evidence="1 2">
    <name type="scientific">Nocardiopsis ansamitocini</name>
    <dbReference type="NCBI Taxonomy" id="1670832"/>
    <lineage>
        <taxon>Bacteria</taxon>
        <taxon>Bacillati</taxon>
        <taxon>Actinomycetota</taxon>
        <taxon>Actinomycetes</taxon>
        <taxon>Streptosporangiales</taxon>
        <taxon>Nocardiopsidaceae</taxon>
        <taxon>Nocardiopsis</taxon>
    </lineage>
</organism>
<comment type="caution">
    <text evidence="1">The sequence shown here is derived from an EMBL/GenBank/DDBJ whole genome shotgun (WGS) entry which is preliminary data.</text>
</comment>
<dbReference type="Proteomes" id="UP001165092">
    <property type="component" value="Unassembled WGS sequence"/>
</dbReference>
<keyword evidence="2" id="KW-1185">Reference proteome</keyword>
<name>A0A9W6PAB9_9ACTN</name>
<gene>
    <name evidence="1" type="ORF">Nans01_43720</name>
</gene>
<dbReference type="SUPFAM" id="SSF55729">
    <property type="entry name" value="Acyl-CoA N-acyltransferases (Nat)"/>
    <property type="match status" value="1"/>
</dbReference>
<accession>A0A9W6PAB9</accession>
<protein>
    <submittedName>
        <fullName evidence="1">Uncharacterized protein</fullName>
    </submittedName>
</protein>
<evidence type="ECO:0000313" key="2">
    <source>
        <dbReference type="Proteomes" id="UP001165092"/>
    </source>
</evidence>
<dbReference type="InterPro" id="IPR016181">
    <property type="entry name" value="Acyl_CoA_acyltransferase"/>
</dbReference>
<sequence length="178" mass="20103">MRFLPASREHGSDFYDCILKTGLEPLPPLEDFLSMFDDLPETVAAAFAVQLRGSGEILGIASLRERDPAGHLKLGISMDVDKLPYGVGTEAMMLLVNYAFATWDDIRKVYIQTTDASMHRFKSSLSATPKEATFPKHVFLMGRLWDMHCYSISRESWKREGSVMLERLVNRGKRAARS</sequence>
<evidence type="ECO:0000313" key="1">
    <source>
        <dbReference type="EMBL" id="GLU50021.1"/>
    </source>
</evidence>